<evidence type="ECO:0000259" key="1">
    <source>
        <dbReference type="Pfam" id="PF06985"/>
    </source>
</evidence>
<dbReference type="AlphaFoldDB" id="A0A9P4T4C4"/>
<evidence type="ECO:0000313" key="4">
    <source>
        <dbReference type="Proteomes" id="UP000801428"/>
    </source>
</evidence>
<dbReference type="Pfam" id="PF06985">
    <property type="entry name" value="HET"/>
    <property type="match status" value="1"/>
</dbReference>
<organism evidence="3 4">
    <name type="scientific">Curvularia kusanoi</name>
    <name type="common">Cochliobolus kusanoi</name>
    <dbReference type="NCBI Taxonomy" id="90978"/>
    <lineage>
        <taxon>Eukaryota</taxon>
        <taxon>Fungi</taxon>
        <taxon>Dikarya</taxon>
        <taxon>Ascomycota</taxon>
        <taxon>Pezizomycotina</taxon>
        <taxon>Dothideomycetes</taxon>
        <taxon>Pleosporomycetidae</taxon>
        <taxon>Pleosporales</taxon>
        <taxon>Pleosporineae</taxon>
        <taxon>Pleosporaceae</taxon>
        <taxon>Curvularia</taxon>
    </lineage>
</organism>
<dbReference type="EMBL" id="SWKU01000054">
    <property type="protein sequence ID" value="KAF2993357.1"/>
    <property type="molecule type" value="Genomic_DNA"/>
</dbReference>
<comment type="caution">
    <text evidence="3">The sequence shown here is derived from an EMBL/GenBank/DDBJ whole genome shotgun (WGS) entry which is preliminary data.</text>
</comment>
<dbReference type="PANTHER" id="PTHR10622:SF10">
    <property type="entry name" value="HET DOMAIN-CONTAINING PROTEIN"/>
    <property type="match status" value="1"/>
</dbReference>
<gene>
    <name evidence="3" type="ORF">E8E13_001411</name>
</gene>
<evidence type="ECO:0008006" key="5">
    <source>
        <dbReference type="Google" id="ProtNLM"/>
    </source>
</evidence>
<dbReference type="PANTHER" id="PTHR10622">
    <property type="entry name" value="HET DOMAIN-CONTAINING PROTEIN"/>
    <property type="match status" value="1"/>
</dbReference>
<reference evidence="3" key="1">
    <citation type="submission" date="2019-04" db="EMBL/GenBank/DDBJ databases">
        <title>Sequencing of skin fungus with MAO and IRED activity.</title>
        <authorList>
            <person name="Marsaioli A.J."/>
            <person name="Bonatto J.M.C."/>
            <person name="Reis Junior O."/>
        </authorList>
    </citation>
    <scope>NUCLEOTIDE SEQUENCE</scope>
    <source>
        <strain evidence="3">30M1</strain>
    </source>
</reference>
<accession>A0A9P4T4C4</accession>
<keyword evidence="4" id="KW-1185">Reference proteome</keyword>
<protein>
    <recommendedName>
        <fullName evidence="5">Heterokaryon incompatibility domain-containing protein</fullName>
    </recommendedName>
</protein>
<proteinExistence type="predicted"/>
<dbReference type="OrthoDB" id="674604at2759"/>
<dbReference type="InterPro" id="IPR058525">
    <property type="entry name" value="DUF8212"/>
</dbReference>
<dbReference type="Proteomes" id="UP000801428">
    <property type="component" value="Unassembled WGS sequence"/>
</dbReference>
<dbReference type="Pfam" id="PF26640">
    <property type="entry name" value="DUF8212"/>
    <property type="match status" value="1"/>
</dbReference>
<feature type="domain" description="Heterokaryon incompatibility" evidence="1">
    <location>
        <begin position="21"/>
        <end position="110"/>
    </location>
</feature>
<evidence type="ECO:0000313" key="3">
    <source>
        <dbReference type="EMBL" id="KAF2993357.1"/>
    </source>
</evidence>
<feature type="domain" description="DUF8212" evidence="2">
    <location>
        <begin position="215"/>
        <end position="252"/>
    </location>
</feature>
<evidence type="ECO:0000259" key="2">
    <source>
        <dbReference type="Pfam" id="PF26640"/>
    </source>
</evidence>
<sequence length="340" mass="39531">MWLLNTHTFKLEEFYSDVPSYAILSHRWQQDEEVSFGGLEGPHPYSNRAGYKKIKDFCAEAQRRRLAYVWVDTCCIDKKSSAELSEAINSMYTYYNQAKICYVYLYDVDSMKDFRQSSWFTRGWTLQELLAPPKLHFFNHVWKPISSRRKLASKIGGTTGIPVSALQHLDLAGYCVAEKFSWSAYRQTTREEDRAYCLLGLFQINMPLLYGEGARAFHRLQEEIMKTSTDMSIFMWQGLAEDFSEIFDTEMHMAFLQGDQQALESRTDMGISLEISDASRYAGLLETEINFDIEEFIQHYVPNADVSHNDYSEHIPRSTFESLLDAGIKIDAERQNKHFF</sequence>
<dbReference type="InterPro" id="IPR010730">
    <property type="entry name" value="HET"/>
</dbReference>
<name>A0A9P4T4C4_CURKU</name>